<evidence type="ECO:0000256" key="5">
    <source>
        <dbReference type="ARBA" id="ARBA00022989"/>
    </source>
</evidence>
<evidence type="ECO:0000256" key="7">
    <source>
        <dbReference type="SAM" id="Phobius"/>
    </source>
</evidence>
<evidence type="ECO:0000313" key="9">
    <source>
        <dbReference type="Proteomes" id="UP001268089"/>
    </source>
</evidence>
<comment type="caution">
    <text evidence="8">The sequence shown here is derived from an EMBL/GenBank/DDBJ whole genome shotgun (WGS) entry which is preliminary data.</text>
</comment>
<evidence type="ECO:0000256" key="1">
    <source>
        <dbReference type="ARBA" id="ARBA00004651"/>
    </source>
</evidence>
<protein>
    <submittedName>
        <fullName evidence="8">Threonine/homoserine/homoserine lactone efflux protein</fullName>
    </submittedName>
</protein>
<keyword evidence="4 7" id="KW-0812">Transmembrane</keyword>
<keyword evidence="3" id="KW-1003">Cell membrane</keyword>
<evidence type="ECO:0000256" key="3">
    <source>
        <dbReference type="ARBA" id="ARBA00022475"/>
    </source>
</evidence>
<dbReference type="Proteomes" id="UP001268089">
    <property type="component" value="Unassembled WGS sequence"/>
</dbReference>
<feature type="transmembrane region" description="Helical" evidence="7">
    <location>
        <begin position="6"/>
        <end position="27"/>
    </location>
</feature>
<organism evidence="8 9">
    <name type="scientific">Rhodoferax saidenbachensis</name>
    <dbReference type="NCBI Taxonomy" id="1484693"/>
    <lineage>
        <taxon>Bacteria</taxon>
        <taxon>Pseudomonadati</taxon>
        <taxon>Pseudomonadota</taxon>
        <taxon>Betaproteobacteria</taxon>
        <taxon>Burkholderiales</taxon>
        <taxon>Comamonadaceae</taxon>
        <taxon>Rhodoferax</taxon>
    </lineage>
</organism>
<evidence type="ECO:0000256" key="6">
    <source>
        <dbReference type="ARBA" id="ARBA00023136"/>
    </source>
</evidence>
<gene>
    <name evidence="8" type="ORF">J2X15_000199</name>
</gene>
<evidence type="ECO:0000313" key="8">
    <source>
        <dbReference type="EMBL" id="MDR7304933.1"/>
    </source>
</evidence>
<dbReference type="PANTHER" id="PTHR30086">
    <property type="entry name" value="ARGININE EXPORTER PROTEIN ARGO"/>
    <property type="match status" value="1"/>
</dbReference>
<comment type="subcellular location">
    <subcellularLocation>
        <location evidence="1">Cell membrane</location>
        <topology evidence="1">Multi-pass membrane protein</topology>
    </subcellularLocation>
</comment>
<dbReference type="PANTHER" id="PTHR30086:SF14">
    <property type="entry name" value="HOMOSERINE_HOMOSERINE LACTONE EFFLUX PROTEIN"/>
    <property type="match status" value="1"/>
</dbReference>
<reference evidence="8 9" key="1">
    <citation type="submission" date="2023-07" db="EMBL/GenBank/DDBJ databases">
        <title>Sorghum-associated microbial communities from plants grown in Nebraska, USA.</title>
        <authorList>
            <person name="Schachtman D."/>
        </authorList>
    </citation>
    <scope>NUCLEOTIDE SEQUENCE [LARGE SCALE GENOMIC DNA]</scope>
    <source>
        <strain evidence="8 9">BE308</strain>
    </source>
</reference>
<proteinExistence type="inferred from homology"/>
<feature type="transmembrane region" description="Helical" evidence="7">
    <location>
        <begin position="39"/>
        <end position="65"/>
    </location>
</feature>
<keyword evidence="6 7" id="KW-0472">Membrane</keyword>
<dbReference type="PIRSF" id="PIRSF006324">
    <property type="entry name" value="LeuE"/>
    <property type="match status" value="1"/>
</dbReference>
<dbReference type="InterPro" id="IPR001123">
    <property type="entry name" value="LeuE-type"/>
</dbReference>
<dbReference type="RefSeq" id="WP_310338545.1">
    <property type="nucleotide sequence ID" value="NZ_JAVDXO010000001.1"/>
</dbReference>
<feature type="transmembrane region" description="Helical" evidence="7">
    <location>
        <begin position="151"/>
        <end position="171"/>
    </location>
</feature>
<dbReference type="EMBL" id="JAVDXO010000001">
    <property type="protein sequence ID" value="MDR7304933.1"/>
    <property type="molecule type" value="Genomic_DNA"/>
</dbReference>
<feature type="transmembrane region" description="Helical" evidence="7">
    <location>
        <begin position="192"/>
        <end position="210"/>
    </location>
</feature>
<evidence type="ECO:0000256" key="2">
    <source>
        <dbReference type="ARBA" id="ARBA00007928"/>
    </source>
</evidence>
<keyword evidence="9" id="KW-1185">Reference proteome</keyword>
<accession>A0ABU1ZHD2</accession>
<keyword evidence="5 7" id="KW-1133">Transmembrane helix</keyword>
<dbReference type="Pfam" id="PF01810">
    <property type="entry name" value="LysE"/>
    <property type="match status" value="1"/>
</dbReference>
<evidence type="ECO:0000256" key="4">
    <source>
        <dbReference type="ARBA" id="ARBA00022692"/>
    </source>
</evidence>
<comment type="similarity">
    <text evidence="2">Belongs to the Rht family.</text>
</comment>
<sequence>MSLQTWWLFVMMTFVVSATPGPNMLLVMSTSARQGLRTAVISMAGCMTSLMLMLGLSAAGLGALLQAFPAVFDALRLVGAGYLAYLGVQVWRSPVQETTEAPTDTTAASAPPANAWALYRQGALVAASNPKAILFAAAFFPQFIHPEQPQLLQFAILLGTFAVIEVSWYFVYAASGKKLAHYLRRASVMKTFNRVTGGVFVSFAALMASTR</sequence>
<name>A0ABU1ZHD2_9BURK</name>